<dbReference type="RefSeq" id="XP_033572520.1">
    <property type="nucleotide sequence ID" value="XM_033712371.1"/>
</dbReference>
<proteinExistence type="predicted"/>
<organism evidence="2">
    <name type="scientific">Mytilinidion resinicola</name>
    <dbReference type="NCBI Taxonomy" id="574789"/>
    <lineage>
        <taxon>Eukaryota</taxon>
        <taxon>Fungi</taxon>
        <taxon>Dikarya</taxon>
        <taxon>Ascomycota</taxon>
        <taxon>Pezizomycotina</taxon>
        <taxon>Dothideomycetes</taxon>
        <taxon>Pleosporomycetidae</taxon>
        <taxon>Mytilinidiales</taxon>
        <taxon>Mytilinidiaceae</taxon>
        <taxon>Mytilinidion</taxon>
    </lineage>
</organism>
<name>A0A6A6Y9R4_9PEZI</name>
<reference evidence="4" key="3">
    <citation type="submission" date="2025-04" db="UniProtKB">
        <authorList>
            <consortium name="RefSeq"/>
        </authorList>
    </citation>
    <scope>IDENTIFICATION</scope>
    <source>
        <strain evidence="4">CBS 304.34</strain>
    </source>
</reference>
<dbReference type="GeneID" id="54453264"/>
<feature type="transmembrane region" description="Helical" evidence="1">
    <location>
        <begin position="104"/>
        <end position="122"/>
    </location>
</feature>
<evidence type="ECO:0000313" key="2">
    <source>
        <dbReference type="EMBL" id="KAF2805556.1"/>
    </source>
</evidence>
<protein>
    <submittedName>
        <fullName evidence="2 4">Uncharacterized protein</fullName>
    </submittedName>
</protein>
<evidence type="ECO:0000313" key="3">
    <source>
        <dbReference type="Proteomes" id="UP000504636"/>
    </source>
</evidence>
<keyword evidence="3" id="KW-1185">Reference proteome</keyword>
<keyword evidence="1" id="KW-1133">Transmembrane helix</keyword>
<dbReference type="Proteomes" id="UP000504636">
    <property type="component" value="Unplaced"/>
</dbReference>
<feature type="transmembrane region" description="Helical" evidence="1">
    <location>
        <begin position="176"/>
        <end position="196"/>
    </location>
</feature>
<dbReference type="AlphaFoldDB" id="A0A6A6Y9R4"/>
<gene>
    <name evidence="2 4" type="ORF">BDZ99DRAFT_107187</name>
</gene>
<sequence>MASSIKECPTNACSKKYEKDDIPQPYDLTQPDSIRRCLLTWREVAACYLLTILFITVDVYFPRFPFAQHGSVAVALENLSRQFLDTNRSGLAPLPLLIPLRGRLTVEALYLLIAVLVWRFLVHNYRAGVSAYLTLRITWFTGCFLCIAIPEERTHPVVYWLVPSTSSKLYRKAVKFNARIFMFIVGNGFTHVWMIWQKDVSDFYSCVHPPIHLTEGAH</sequence>
<keyword evidence="1" id="KW-0472">Membrane</keyword>
<accession>A0A6A6Y9R4</accession>
<reference evidence="4" key="2">
    <citation type="submission" date="2020-04" db="EMBL/GenBank/DDBJ databases">
        <authorList>
            <consortium name="NCBI Genome Project"/>
        </authorList>
    </citation>
    <scope>NUCLEOTIDE SEQUENCE</scope>
    <source>
        <strain evidence="4">CBS 304.34</strain>
    </source>
</reference>
<feature type="transmembrane region" description="Helical" evidence="1">
    <location>
        <begin position="44"/>
        <end position="61"/>
    </location>
</feature>
<keyword evidence="1" id="KW-0812">Transmembrane</keyword>
<evidence type="ECO:0000256" key="1">
    <source>
        <dbReference type="SAM" id="Phobius"/>
    </source>
</evidence>
<evidence type="ECO:0000313" key="4">
    <source>
        <dbReference type="RefSeq" id="XP_033572520.1"/>
    </source>
</evidence>
<reference evidence="2 4" key="1">
    <citation type="journal article" date="2020" name="Stud. Mycol.">
        <title>101 Dothideomycetes genomes: a test case for predicting lifestyles and emergence of pathogens.</title>
        <authorList>
            <person name="Haridas S."/>
            <person name="Albert R."/>
            <person name="Binder M."/>
            <person name="Bloem J."/>
            <person name="Labutti K."/>
            <person name="Salamov A."/>
            <person name="Andreopoulos B."/>
            <person name="Baker S."/>
            <person name="Barry K."/>
            <person name="Bills G."/>
            <person name="Bluhm B."/>
            <person name="Cannon C."/>
            <person name="Castanera R."/>
            <person name="Culley D."/>
            <person name="Daum C."/>
            <person name="Ezra D."/>
            <person name="Gonzalez J."/>
            <person name="Henrissat B."/>
            <person name="Kuo A."/>
            <person name="Liang C."/>
            <person name="Lipzen A."/>
            <person name="Lutzoni F."/>
            <person name="Magnuson J."/>
            <person name="Mondo S."/>
            <person name="Nolan M."/>
            <person name="Ohm R."/>
            <person name="Pangilinan J."/>
            <person name="Park H.-J."/>
            <person name="Ramirez L."/>
            <person name="Alfaro M."/>
            <person name="Sun H."/>
            <person name="Tritt A."/>
            <person name="Yoshinaga Y."/>
            <person name="Zwiers L.-H."/>
            <person name="Turgeon B."/>
            <person name="Goodwin S."/>
            <person name="Spatafora J."/>
            <person name="Crous P."/>
            <person name="Grigoriev I."/>
        </authorList>
    </citation>
    <scope>NUCLEOTIDE SEQUENCE</scope>
    <source>
        <strain evidence="2 4">CBS 304.34</strain>
    </source>
</reference>
<dbReference type="EMBL" id="MU003709">
    <property type="protein sequence ID" value="KAF2805556.1"/>
    <property type="molecule type" value="Genomic_DNA"/>
</dbReference>